<evidence type="ECO:0000256" key="3">
    <source>
        <dbReference type="ARBA" id="ARBA00022491"/>
    </source>
</evidence>
<protein>
    <recommendedName>
        <fullName evidence="2">Negative regulator of flagellin synthesis</fullName>
    </recommendedName>
    <alternativeName>
        <fullName evidence="8">Anti-sigma-28 factor</fullName>
    </alternativeName>
</protein>
<comment type="function">
    <text evidence="7">Responsible for the coupling of flagellin expression to flagellar assembly by preventing expression of the flagellin genes when a component of the middle class of proteins is defective. It negatively regulates flagellar genes by inhibiting the activity of FliA by directly binding to FliA.</text>
</comment>
<dbReference type="GO" id="GO:0044781">
    <property type="term" value="P:bacterial-type flagellum organization"/>
    <property type="evidence" value="ECO:0007669"/>
    <property type="project" value="UniProtKB-KW"/>
</dbReference>
<keyword evidence="4" id="KW-1005">Bacterial flagellum biogenesis</keyword>
<dbReference type="Pfam" id="PF04316">
    <property type="entry name" value="FlgM"/>
    <property type="match status" value="1"/>
</dbReference>
<evidence type="ECO:0000313" key="11">
    <source>
        <dbReference type="Proteomes" id="UP000823821"/>
    </source>
</evidence>
<evidence type="ECO:0000256" key="6">
    <source>
        <dbReference type="ARBA" id="ARBA00023163"/>
    </source>
</evidence>
<evidence type="ECO:0000259" key="9">
    <source>
        <dbReference type="Pfam" id="PF04316"/>
    </source>
</evidence>
<evidence type="ECO:0000256" key="8">
    <source>
        <dbReference type="ARBA" id="ARBA00030117"/>
    </source>
</evidence>
<reference evidence="10" key="2">
    <citation type="submission" date="2021-04" db="EMBL/GenBank/DDBJ databases">
        <authorList>
            <person name="Gilroy R."/>
        </authorList>
    </citation>
    <scope>NUCLEOTIDE SEQUENCE</scope>
    <source>
        <strain evidence="10">5032</strain>
    </source>
</reference>
<keyword evidence="10" id="KW-0966">Cell projection</keyword>
<keyword evidence="3" id="KW-0678">Repressor</keyword>
<evidence type="ECO:0000256" key="4">
    <source>
        <dbReference type="ARBA" id="ARBA00022795"/>
    </source>
</evidence>
<dbReference type="SUPFAM" id="SSF101498">
    <property type="entry name" value="Anti-sigma factor FlgM"/>
    <property type="match status" value="1"/>
</dbReference>
<keyword evidence="5" id="KW-0805">Transcription regulation</keyword>
<dbReference type="NCBIfam" id="TIGR03824">
    <property type="entry name" value="FlgM_jcvi"/>
    <property type="match status" value="1"/>
</dbReference>
<evidence type="ECO:0000256" key="5">
    <source>
        <dbReference type="ARBA" id="ARBA00023015"/>
    </source>
</evidence>
<keyword evidence="6" id="KW-0804">Transcription</keyword>
<keyword evidence="10" id="KW-0969">Cilium</keyword>
<reference evidence="10" key="1">
    <citation type="journal article" date="2021" name="PeerJ">
        <title>Extensive microbial diversity within the chicken gut microbiome revealed by metagenomics and culture.</title>
        <authorList>
            <person name="Gilroy R."/>
            <person name="Ravi A."/>
            <person name="Getino M."/>
            <person name="Pursley I."/>
            <person name="Horton D.L."/>
            <person name="Alikhan N.F."/>
            <person name="Baker D."/>
            <person name="Gharbi K."/>
            <person name="Hall N."/>
            <person name="Watson M."/>
            <person name="Adriaenssens E.M."/>
            <person name="Foster-Nyarko E."/>
            <person name="Jarju S."/>
            <person name="Secka A."/>
            <person name="Antonio M."/>
            <person name="Oren A."/>
            <person name="Chaudhuri R.R."/>
            <person name="La Ragione R."/>
            <person name="Hildebrand F."/>
            <person name="Pallen M.J."/>
        </authorList>
    </citation>
    <scope>NUCLEOTIDE SEQUENCE</scope>
    <source>
        <strain evidence="10">5032</strain>
    </source>
</reference>
<comment type="similarity">
    <text evidence="1">Belongs to the FlgM family.</text>
</comment>
<proteinExistence type="inferred from homology"/>
<evidence type="ECO:0000313" key="10">
    <source>
        <dbReference type="EMBL" id="HJA78621.1"/>
    </source>
</evidence>
<dbReference type="InterPro" id="IPR031316">
    <property type="entry name" value="FlgM_C"/>
</dbReference>
<comment type="caution">
    <text evidence="10">The sequence shown here is derived from an EMBL/GenBank/DDBJ whole genome shotgun (WGS) entry which is preliminary data.</text>
</comment>
<dbReference type="GO" id="GO:0045892">
    <property type="term" value="P:negative regulation of DNA-templated transcription"/>
    <property type="evidence" value="ECO:0007669"/>
    <property type="project" value="InterPro"/>
</dbReference>
<evidence type="ECO:0000256" key="2">
    <source>
        <dbReference type="ARBA" id="ARBA00017823"/>
    </source>
</evidence>
<sequence>MEIQYSPGLLGSVRDAYGQGRLENTTEARAYAGTAHPSAQGDSISVSQDALLLSEAHRAAQSAPDVRTDKVESLRLQVANGTYKPDSRLIAANLLREEPGLFAL</sequence>
<evidence type="ECO:0000256" key="1">
    <source>
        <dbReference type="ARBA" id="ARBA00005322"/>
    </source>
</evidence>
<dbReference type="Proteomes" id="UP000823821">
    <property type="component" value="Unassembled WGS sequence"/>
</dbReference>
<name>A0A9D2HKH8_9BACT</name>
<feature type="domain" description="Anti-sigma-28 factor FlgM C-terminal" evidence="9">
    <location>
        <begin position="42"/>
        <end position="95"/>
    </location>
</feature>
<dbReference type="InterPro" id="IPR035890">
    <property type="entry name" value="Anti-sigma-28_factor_FlgM_sf"/>
</dbReference>
<accession>A0A9D2HKH8</accession>
<keyword evidence="10" id="KW-0282">Flagellum</keyword>
<gene>
    <name evidence="10" type="primary">flgM</name>
    <name evidence="10" type="ORF">H9784_03470</name>
</gene>
<evidence type="ECO:0000256" key="7">
    <source>
        <dbReference type="ARBA" id="ARBA00024739"/>
    </source>
</evidence>
<dbReference type="AlphaFoldDB" id="A0A9D2HKH8"/>
<organism evidence="10 11">
    <name type="scientific">Candidatus Desulfovibrio intestinavium</name>
    <dbReference type="NCBI Taxonomy" id="2838534"/>
    <lineage>
        <taxon>Bacteria</taxon>
        <taxon>Pseudomonadati</taxon>
        <taxon>Thermodesulfobacteriota</taxon>
        <taxon>Desulfovibrionia</taxon>
        <taxon>Desulfovibrionales</taxon>
        <taxon>Desulfovibrionaceae</taxon>
        <taxon>Desulfovibrio</taxon>
    </lineage>
</organism>
<dbReference type="EMBL" id="DWZD01000020">
    <property type="protein sequence ID" value="HJA78621.1"/>
    <property type="molecule type" value="Genomic_DNA"/>
</dbReference>
<dbReference type="InterPro" id="IPR007412">
    <property type="entry name" value="FlgM"/>
</dbReference>